<dbReference type="EMBL" id="KB202163">
    <property type="protein sequence ID" value="ESO92080.1"/>
    <property type="molecule type" value="Genomic_DNA"/>
</dbReference>
<dbReference type="RefSeq" id="XP_009057380.1">
    <property type="nucleotide sequence ID" value="XM_009059132.1"/>
</dbReference>
<comment type="subcellular location">
    <subcellularLocation>
        <location evidence="1">Secreted</location>
    </subcellularLocation>
</comment>
<dbReference type="AlphaFoldDB" id="V4AAH5"/>
<dbReference type="KEGG" id="lgi:LOTGIDRAFT_121648"/>
<dbReference type="GeneID" id="20231996"/>
<dbReference type="InterPro" id="IPR039675">
    <property type="entry name" value="CILP1/CILP2"/>
</dbReference>
<reference evidence="6 7" key="1">
    <citation type="journal article" date="2013" name="Nature">
        <title>Insights into bilaterian evolution from three spiralian genomes.</title>
        <authorList>
            <person name="Simakov O."/>
            <person name="Marletaz F."/>
            <person name="Cho S.J."/>
            <person name="Edsinger-Gonzales E."/>
            <person name="Havlak P."/>
            <person name="Hellsten U."/>
            <person name="Kuo D.H."/>
            <person name="Larsson T."/>
            <person name="Lv J."/>
            <person name="Arendt D."/>
            <person name="Savage R."/>
            <person name="Osoegawa K."/>
            <person name="de Jong P."/>
            <person name="Grimwood J."/>
            <person name="Chapman J.A."/>
            <person name="Shapiro H."/>
            <person name="Aerts A."/>
            <person name="Otillar R.P."/>
            <person name="Terry A.Y."/>
            <person name="Boore J.L."/>
            <person name="Grigoriev I.V."/>
            <person name="Lindberg D.R."/>
            <person name="Seaver E.C."/>
            <person name="Weisblat D.A."/>
            <person name="Putnam N.H."/>
            <person name="Rokhsar D.S."/>
        </authorList>
    </citation>
    <scope>NUCLEOTIDE SEQUENCE [LARGE SCALE GENOMIC DNA]</scope>
</reference>
<evidence type="ECO:0000259" key="5">
    <source>
        <dbReference type="Pfam" id="PF13330"/>
    </source>
</evidence>
<sequence>GYSWTQWYNRDTYGGSGDWETLTHLRAANPGICEHPVALDASTVSGQSVASQNQVVHYSLTGGFWCINSENVGYCKNYRVRFCCRDS</sequence>
<dbReference type="InterPro" id="IPR025155">
    <property type="entry name" value="WxxW_domain"/>
</dbReference>
<evidence type="ECO:0000256" key="2">
    <source>
        <dbReference type="ARBA" id="ARBA00022525"/>
    </source>
</evidence>
<evidence type="ECO:0000256" key="3">
    <source>
        <dbReference type="ARBA" id="ARBA00022729"/>
    </source>
</evidence>
<dbReference type="GO" id="GO:0005576">
    <property type="term" value="C:extracellular region"/>
    <property type="evidence" value="ECO:0007669"/>
    <property type="project" value="UniProtKB-SubCell"/>
</dbReference>
<dbReference type="OrthoDB" id="10018712at2759"/>
<dbReference type="PANTHER" id="PTHR15031">
    <property type="entry name" value="CARTILAGE INTERMEDIATE LAYER PROTEIN CLIP"/>
    <property type="match status" value="1"/>
</dbReference>
<dbReference type="CTD" id="20231996"/>
<keyword evidence="7" id="KW-1185">Reference proteome</keyword>
<keyword evidence="3" id="KW-0732">Signal</keyword>
<protein>
    <recommendedName>
        <fullName evidence="5">WxxW domain-containing protein</fullName>
    </recommendedName>
</protein>
<name>V4AAH5_LOTGI</name>
<dbReference type="Proteomes" id="UP000030746">
    <property type="component" value="Unassembled WGS sequence"/>
</dbReference>
<accession>V4AAH5</accession>
<dbReference type="Pfam" id="PF13330">
    <property type="entry name" value="Mucin2_WxxW"/>
    <property type="match status" value="1"/>
</dbReference>
<gene>
    <name evidence="6" type="ORF">LOTGIDRAFT_121648</name>
</gene>
<dbReference type="HOGENOM" id="CLU_162414_0_0_1"/>
<keyword evidence="2" id="KW-0964">Secreted</keyword>
<feature type="domain" description="WxxW" evidence="5">
    <location>
        <begin position="4"/>
        <end position="84"/>
    </location>
</feature>
<evidence type="ECO:0000256" key="4">
    <source>
        <dbReference type="ARBA" id="ARBA00023180"/>
    </source>
</evidence>
<organism evidence="6 7">
    <name type="scientific">Lottia gigantea</name>
    <name type="common">Giant owl limpet</name>
    <dbReference type="NCBI Taxonomy" id="225164"/>
    <lineage>
        <taxon>Eukaryota</taxon>
        <taxon>Metazoa</taxon>
        <taxon>Spiralia</taxon>
        <taxon>Lophotrochozoa</taxon>
        <taxon>Mollusca</taxon>
        <taxon>Gastropoda</taxon>
        <taxon>Patellogastropoda</taxon>
        <taxon>Lottioidea</taxon>
        <taxon>Lottiidae</taxon>
        <taxon>Lottia</taxon>
    </lineage>
</organism>
<evidence type="ECO:0000256" key="1">
    <source>
        <dbReference type="ARBA" id="ARBA00004613"/>
    </source>
</evidence>
<evidence type="ECO:0000313" key="6">
    <source>
        <dbReference type="EMBL" id="ESO92080.1"/>
    </source>
</evidence>
<proteinExistence type="predicted"/>
<evidence type="ECO:0000313" key="7">
    <source>
        <dbReference type="Proteomes" id="UP000030746"/>
    </source>
</evidence>
<keyword evidence="4" id="KW-0325">Glycoprotein</keyword>
<feature type="non-terminal residue" evidence="6">
    <location>
        <position position="1"/>
    </location>
</feature>